<dbReference type="AlphaFoldDB" id="A0AAW0BWI2"/>
<evidence type="ECO:0000256" key="1">
    <source>
        <dbReference type="SAM" id="MobiDB-lite"/>
    </source>
</evidence>
<organism evidence="2 3">
    <name type="scientific">Paramarasmius palmivorus</name>
    <dbReference type="NCBI Taxonomy" id="297713"/>
    <lineage>
        <taxon>Eukaryota</taxon>
        <taxon>Fungi</taxon>
        <taxon>Dikarya</taxon>
        <taxon>Basidiomycota</taxon>
        <taxon>Agaricomycotina</taxon>
        <taxon>Agaricomycetes</taxon>
        <taxon>Agaricomycetidae</taxon>
        <taxon>Agaricales</taxon>
        <taxon>Marasmiineae</taxon>
        <taxon>Marasmiaceae</taxon>
        <taxon>Paramarasmius</taxon>
    </lineage>
</organism>
<feature type="region of interest" description="Disordered" evidence="1">
    <location>
        <begin position="878"/>
        <end position="927"/>
    </location>
</feature>
<protein>
    <submittedName>
        <fullName evidence="2">Uncharacterized protein</fullName>
    </submittedName>
</protein>
<proteinExistence type="predicted"/>
<reference evidence="2 3" key="1">
    <citation type="submission" date="2024-01" db="EMBL/GenBank/DDBJ databases">
        <title>A draft genome for a cacao thread blight-causing isolate of Paramarasmius palmivorus.</title>
        <authorList>
            <person name="Baruah I.K."/>
            <person name="Bukari Y."/>
            <person name="Amoako-Attah I."/>
            <person name="Meinhardt L.W."/>
            <person name="Bailey B.A."/>
            <person name="Cohen S.P."/>
        </authorList>
    </citation>
    <scope>NUCLEOTIDE SEQUENCE [LARGE SCALE GENOMIC DNA]</scope>
    <source>
        <strain evidence="2 3">GH-12</strain>
    </source>
</reference>
<name>A0AAW0BWI2_9AGAR</name>
<evidence type="ECO:0000313" key="2">
    <source>
        <dbReference type="EMBL" id="KAK7030273.1"/>
    </source>
</evidence>
<accession>A0AAW0BWI2</accession>
<sequence>MTVDVAAQFLVWYFENVRQEDKESVPSLSDCKLILNDNPDLYATLKDAQTTQDFSELDKSDLLHKHRLNWCSHFETVRRILAGLGSTGTMPLLVNGKPWLAHGFWFPTPDVPSGPYPPTPHNEQVVEYIKSLQIPLTQVDPVPRLPDLAVHNLGSFREDPVLLNRIQNIFRDTSNTFLVNVAGSGKSRLLYEGLCIRWGLFFSAHQAPHVKPLTICDLHCLVYDCNWEAVKPLEEHDGWTRSLPQEGYTFALETNIKIAHRCFSQVLLARLLVLREFMRNVGSGRGLEKSWLEMQLHQPDERPIESLLAALQRVPVDDRIINEAIAYHLAEIFATLDIPAGERFYIVLDQAEAVTHQWYWFSHHHAFRDQARDGETYPILKEILRCWHAHVKDYPVSFVVSGREIPRQFYTGEGWESYQWTSNTGCFNGGEDQRRYLARYLSPDMAALERDKFLDQACKLLPGRYRITANFLAFMLSKGYREPCDKLLHEYVFTPWDGRWDSEDPMEHDYDPSDSRIYEPGVVSDIHYTLLHTLCFAQGPSCTNIKLITDGSARFTDANMSTIAIDEIPIISRAAYWFNLGDAGFSSAYYDKTRSLTDIEHFTQKIMPGSLRKGLEMDHHATCHIAVCIAVLFERPTRMWDLFSFPVPPPTWAQQAGWIVTRRRRTGTTAKGDTIRVSPFYFSKRTHRELITRAHSLSELAAWVEGTGKDTPLCLYPTNSGEILMFCMQVRDGRLAWVFLKVPTQFSGGEMSPSDLAQCYDSMDPEVLFADLKSDDPDIPALLRALPQKCLNTGPYGLLRVVVPFNAKIDINESGFSGNRGSVALLSTDVLQSYVKKGEVQERVMAQNVLFALTGQRPSYSDNDIFYNRVLWQRKDEPIAPQPSPAITKRKMAVNTSKKRRSATANELSGQVGDDSEPVSKRLRSRS</sequence>
<dbReference type="Proteomes" id="UP001383192">
    <property type="component" value="Unassembled WGS sequence"/>
</dbReference>
<dbReference type="EMBL" id="JAYKXP010000079">
    <property type="protein sequence ID" value="KAK7030273.1"/>
    <property type="molecule type" value="Genomic_DNA"/>
</dbReference>
<evidence type="ECO:0000313" key="3">
    <source>
        <dbReference type="Proteomes" id="UP001383192"/>
    </source>
</evidence>
<keyword evidence="3" id="KW-1185">Reference proteome</keyword>
<comment type="caution">
    <text evidence="2">The sequence shown here is derived from an EMBL/GenBank/DDBJ whole genome shotgun (WGS) entry which is preliminary data.</text>
</comment>
<feature type="compositionally biased region" description="Basic residues" evidence="1">
    <location>
        <begin position="888"/>
        <end position="902"/>
    </location>
</feature>
<gene>
    <name evidence="2" type="ORF">VNI00_014290</name>
</gene>